<dbReference type="Proteomes" id="UP000198683">
    <property type="component" value="Unassembled WGS sequence"/>
</dbReference>
<name>A0A1G9MQ67_9ACTN</name>
<dbReference type="AlphaFoldDB" id="A0A1G9MQ67"/>
<evidence type="ECO:0000313" key="3">
    <source>
        <dbReference type="Proteomes" id="UP000198683"/>
    </source>
</evidence>
<reference evidence="2 3" key="1">
    <citation type="submission" date="2016-10" db="EMBL/GenBank/DDBJ databases">
        <authorList>
            <person name="de Groot N.N."/>
        </authorList>
    </citation>
    <scope>NUCLEOTIDE SEQUENCE [LARGE SCALE GENOMIC DNA]</scope>
    <source>
        <strain evidence="2 3">CGMCC 4.5681</strain>
    </source>
</reference>
<accession>A0A1G9MQ67</accession>
<feature type="region of interest" description="Disordered" evidence="1">
    <location>
        <begin position="1"/>
        <end position="30"/>
    </location>
</feature>
<proteinExistence type="predicted"/>
<feature type="compositionally biased region" description="Polar residues" evidence="1">
    <location>
        <begin position="1"/>
        <end position="10"/>
    </location>
</feature>
<organism evidence="2 3">
    <name type="scientific">Nonomuraea maritima</name>
    <dbReference type="NCBI Taxonomy" id="683260"/>
    <lineage>
        <taxon>Bacteria</taxon>
        <taxon>Bacillati</taxon>
        <taxon>Actinomycetota</taxon>
        <taxon>Actinomycetes</taxon>
        <taxon>Streptosporangiales</taxon>
        <taxon>Streptosporangiaceae</taxon>
        <taxon>Nonomuraea</taxon>
    </lineage>
</organism>
<sequence length="70" mass="7407">MIEIQLNNKIKTAPTRENTEGEGRVTSPATTAARATNRQLLGHLVELATKEIADSASGTATTPATTKETK</sequence>
<dbReference type="EMBL" id="FNFB01000028">
    <property type="protein sequence ID" value="SDL76161.1"/>
    <property type="molecule type" value="Genomic_DNA"/>
</dbReference>
<protein>
    <submittedName>
        <fullName evidence="2">Uncharacterized protein</fullName>
    </submittedName>
</protein>
<gene>
    <name evidence="2" type="ORF">SAMN05421874_128129</name>
</gene>
<dbReference type="RefSeq" id="WP_143022308.1">
    <property type="nucleotide sequence ID" value="NZ_FNFB01000028.1"/>
</dbReference>
<evidence type="ECO:0000256" key="1">
    <source>
        <dbReference type="SAM" id="MobiDB-lite"/>
    </source>
</evidence>
<keyword evidence="3" id="KW-1185">Reference proteome</keyword>
<dbReference type="STRING" id="683260.SAMN05421874_128129"/>
<evidence type="ECO:0000313" key="2">
    <source>
        <dbReference type="EMBL" id="SDL76161.1"/>
    </source>
</evidence>